<comment type="caution">
    <text evidence="1">The sequence shown here is derived from an EMBL/GenBank/DDBJ whole genome shotgun (WGS) entry which is preliminary data.</text>
</comment>
<dbReference type="Proteomes" id="UP000692954">
    <property type="component" value="Unassembled WGS sequence"/>
</dbReference>
<organism evidence="1 2">
    <name type="scientific">Paramecium sonneborni</name>
    <dbReference type="NCBI Taxonomy" id="65129"/>
    <lineage>
        <taxon>Eukaryota</taxon>
        <taxon>Sar</taxon>
        <taxon>Alveolata</taxon>
        <taxon>Ciliophora</taxon>
        <taxon>Intramacronucleata</taxon>
        <taxon>Oligohymenophorea</taxon>
        <taxon>Peniculida</taxon>
        <taxon>Parameciidae</taxon>
        <taxon>Paramecium</taxon>
    </lineage>
</organism>
<name>A0A8S1PMC9_9CILI</name>
<dbReference type="OrthoDB" id="303513at2759"/>
<dbReference type="AlphaFoldDB" id="A0A8S1PMC9"/>
<evidence type="ECO:0000313" key="1">
    <source>
        <dbReference type="EMBL" id="CAD8104560.1"/>
    </source>
</evidence>
<proteinExistence type="predicted"/>
<keyword evidence="2" id="KW-1185">Reference proteome</keyword>
<accession>A0A8S1PMC9</accession>
<reference evidence="1" key="1">
    <citation type="submission" date="2021-01" db="EMBL/GenBank/DDBJ databases">
        <authorList>
            <consortium name="Genoscope - CEA"/>
            <person name="William W."/>
        </authorList>
    </citation>
    <scope>NUCLEOTIDE SEQUENCE</scope>
</reference>
<gene>
    <name evidence="1" type="ORF">PSON_ATCC_30995.1.T0820179</name>
</gene>
<dbReference type="EMBL" id="CAJJDN010000082">
    <property type="protein sequence ID" value="CAD8104560.1"/>
    <property type="molecule type" value="Genomic_DNA"/>
</dbReference>
<sequence>MGIRCSQPQNSMLIFSTLRSFDEKEQQKHSTSLTLNYGFPQKQILETNKTKIQLEIEQNHPQQPVDPGSPMQAISEHTWEGCEFTKVHHTCPTNNRINRLYSNSISFQHNKTLSNKKINYSPPIFMNKTNQTIKGIIKKSRYNSDSQSPNSSQTIKSVRFLVTEQVRLQRKFMRTRSLCKKQSSRRQNSSTIYSNCDQSFQYNIEF</sequence>
<protein>
    <submittedName>
        <fullName evidence="1">Uncharacterized protein</fullName>
    </submittedName>
</protein>
<evidence type="ECO:0000313" key="2">
    <source>
        <dbReference type="Proteomes" id="UP000692954"/>
    </source>
</evidence>